<sequence>MKIKIIYFFLLLGMPVWAQQVVIRASLDSTQIQIGEQTRLHLEIASDKNAQLQLPYIPDTLTTGIEVLEISTPDTTDIDNNRIQIKYDYLITSFDSALYRIPPFKLVAGVDTFYSNDLALKVSTLSVDTETGNFYDIKDIMKPEWVWTDYLPIVLYILGGGILAGLIIYIIIRLKKQRPILPFNKEEIIVLPPHIRALKALEAIKEQKLWQHDKIKEYHSQISDVIRNYIDERFGINAMEMTSGQTLEVIRGVSDVDFVYSNLKQLLLQADLVKFAKYFPLPEENELSMGNACLFVNSTIPVPSVNDSESTQKEVIKIVN</sequence>
<dbReference type="Proteomes" id="UP000324575">
    <property type="component" value="Unassembled WGS sequence"/>
</dbReference>
<evidence type="ECO:0000256" key="1">
    <source>
        <dbReference type="SAM" id="Phobius"/>
    </source>
</evidence>
<feature type="transmembrane region" description="Helical" evidence="1">
    <location>
        <begin position="150"/>
        <end position="172"/>
    </location>
</feature>
<protein>
    <recommendedName>
        <fullName evidence="4">Protein BatD</fullName>
    </recommendedName>
</protein>
<dbReference type="AlphaFoldDB" id="A0A5M8P134"/>
<keyword evidence="1" id="KW-0472">Membrane</keyword>
<dbReference type="Pfam" id="PF13584">
    <property type="entry name" value="BatD"/>
    <property type="match status" value="1"/>
</dbReference>
<comment type="caution">
    <text evidence="2">The sequence shown here is derived from an EMBL/GenBank/DDBJ whole genome shotgun (WGS) entry which is preliminary data.</text>
</comment>
<keyword evidence="1" id="KW-0812">Transmembrane</keyword>
<organism evidence="2 3">
    <name type="scientific">Candidatus Ordinivivax streblomastigis</name>
    <dbReference type="NCBI Taxonomy" id="2540710"/>
    <lineage>
        <taxon>Bacteria</taxon>
        <taxon>Pseudomonadati</taxon>
        <taxon>Bacteroidota</taxon>
        <taxon>Bacteroidia</taxon>
        <taxon>Bacteroidales</taxon>
        <taxon>Candidatus Ordinivivax</taxon>
    </lineage>
</organism>
<dbReference type="InterPro" id="IPR025738">
    <property type="entry name" value="BatD"/>
</dbReference>
<reference evidence="2 3" key="1">
    <citation type="submission" date="2019-03" db="EMBL/GenBank/DDBJ databases">
        <title>Single cell metagenomics reveals metabolic interactions within the superorganism composed of flagellate Streblomastix strix and complex community of Bacteroidetes bacteria on its surface.</title>
        <authorList>
            <person name="Treitli S.C."/>
            <person name="Kolisko M."/>
            <person name="Husnik F."/>
            <person name="Keeling P."/>
            <person name="Hampl V."/>
        </authorList>
    </citation>
    <scope>NUCLEOTIDE SEQUENCE [LARGE SCALE GENOMIC DNA]</scope>
    <source>
        <strain evidence="2">St1</strain>
    </source>
</reference>
<keyword evidence="1" id="KW-1133">Transmembrane helix</keyword>
<proteinExistence type="predicted"/>
<evidence type="ECO:0000313" key="3">
    <source>
        <dbReference type="Proteomes" id="UP000324575"/>
    </source>
</evidence>
<accession>A0A5M8P134</accession>
<evidence type="ECO:0000313" key="2">
    <source>
        <dbReference type="EMBL" id="KAA6302139.1"/>
    </source>
</evidence>
<evidence type="ECO:0008006" key="4">
    <source>
        <dbReference type="Google" id="ProtNLM"/>
    </source>
</evidence>
<gene>
    <name evidence="2" type="ORF">EZS26_001740</name>
</gene>
<name>A0A5M8P134_9BACT</name>
<dbReference type="EMBL" id="SNRX01000010">
    <property type="protein sequence ID" value="KAA6302139.1"/>
    <property type="molecule type" value="Genomic_DNA"/>
</dbReference>